<keyword evidence="1" id="KW-0472">Membrane</keyword>
<dbReference type="VEuPathDB" id="VectorBase:GAUT011408"/>
<sequence length="124" mass="14036">MYSSDVVSRIPLLSGILYYISSFVLKGIHLRHTKIYRMLGMCLKCAVQLYHFYGEYNYFMGKLDYQLKQSTETGKVSRIFLFPFVLCVSPFLGIVAKKDDNSVASDSKATRANADTPCLKGRSV</sequence>
<accession>A0A1A9UPQ9</accession>
<dbReference type="EnsemblMetazoa" id="GAUT011408-RA">
    <property type="protein sequence ID" value="GAUT011408-PA"/>
    <property type="gene ID" value="GAUT011408"/>
</dbReference>
<dbReference type="AlphaFoldDB" id="A0A1A9UPQ9"/>
<reference evidence="2" key="1">
    <citation type="submission" date="2020-05" db="UniProtKB">
        <authorList>
            <consortium name="EnsemblMetazoa"/>
        </authorList>
    </citation>
    <scope>IDENTIFICATION</scope>
    <source>
        <strain evidence="2">TTRI</strain>
    </source>
</reference>
<feature type="transmembrane region" description="Helical" evidence="1">
    <location>
        <begin position="6"/>
        <end position="28"/>
    </location>
</feature>
<protein>
    <submittedName>
        <fullName evidence="2">Uncharacterized protein</fullName>
    </submittedName>
</protein>
<evidence type="ECO:0000313" key="3">
    <source>
        <dbReference type="Proteomes" id="UP000078200"/>
    </source>
</evidence>
<dbReference type="Proteomes" id="UP000078200">
    <property type="component" value="Unassembled WGS sequence"/>
</dbReference>
<name>A0A1A9UPQ9_GLOAU</name>
<evidence type="ECO:0000256" key="1">
    <source>
        <dbReference type="SAM" id="Phobius"/>
    </source>
</evidence>
<evidence type="ECO:0000313" key="2">
    <source>
        <dbReference type="EnsemblMetazoa" id="GAUT011408-PA"/>
    </source>
</evidence>
<keyword evidence="3" id="KW-1185">Reference proteome</keyword>
<keyword evidence="1" id="KW-1133">Transmembrane helix</keyword>
<proteinExistence type="predicted"/>
<keyword evidence="1" id="KW-0812">Transmembrane</keyword>
<organism evidence="2 3">
    <name type="scientific">Glossina austeni</name>
    <name type="common">Savannah tsetse fly</name>
    <dbReference type="NCBI Taxonomy" id="7395"/>
    <lineage>
        <taxon>Eukaryota</taxon>
        <taxon>Metazoa</taxon>
        <taxon>Ecdysozoa</taxon>
        <taxon>Arthropoda</taxon>
        <taxon>Hexapoda</taxon>
        <taxon>Insecta</taxon>
        <taxon>Pterygota</taxon>
        <taxon>Neoptera</taxon>
        <taxon>Endopterygota</taxon>
        <taxon>Diptera</taxon>
        <taxon>Brachycera</taxon>
        <taxon>Muscomorpha</taxon>
        <taxon>Hippoboscoidea</taxon>
        <taxon>Glossinidae</taxon>
        <taxon>Glossina</taxon>
    </lineage>
</organism>
<feature type="transmembrane region" description="Helical" evidence="1">
    <location>
        <begin position="79"/>
        <end position="96"/>
    </location>
</feature>